<dbReference type="Proteomes" id="UP001458880">
    <property type="component" value="Unassembled WGS sequence"/>
</dbReference>
<dbReference type="AlphaFoldDB" id="A0AAW1MP51"/>
<comment type="caution">
    <text evidence="1">The sequence shown here is derived from an EMBL/GenBank/DDBJ whole genome shotgun (WGS) entry which is preliminary data.</text>
</comment>
<gene>
    <name evidence="1" type="ORF">QE152_g5402</name>
</gene>
<sequence length="105" mass="11978">MLLKSAAAFENRVLRSIQNIAPRIFGCVRKRPTFNSSSGDLSTHRYSLRKKRREQDKAQAHMYVLLLEALWQQLISAETRPSGATTTGFSSRKVRILYYQQCGDG</sequence>
<reference evidence="1 2" key="1">
    <citation type="journal article" date="2024" name="BMC Genomics">
        <title>De novo assembly and annotation of Popillia japonica's genome with initial clues to its potential as an invasive pest.</title>
        <authorList>
            <person name="Cucini C."/>
            <person name="Boschi S."/>
            <person name="Funari R."/>
            <person name="Cardaioli E."/>
            <person name="Iannotti N."/>
            <person name="Marturano G."/>
            <person name="Paoli F."/>
            <person name="Bruttini M."/>
            <person name="Carapelli A."/>
            <person name="Frati F."/>
            <person name="Nardi F."/>
        </authorList>
    </citation>
    <scope>NUCLEOTIDE SEQUENCE [LARGE SCALE GENOMIC DNA]</scope>
    <source>
        <strain evidence="1">DMR45628</strain>
    </source>
</reference>
<evidence type="ECO:0000313" key="1">
    <source>
        <dbReference type="EMBL" id="KAK9747361.1"/>
    </source>
</evidence>
<accession>A0AAW1MP51</accession>
<organism evidence="1 2">
    <name type="scientific">Popillia japonica</name>
    <name type="common">Japanese beetle</name>
    <dbReference type="NCBI Taxonomy" id="7064"/>
    <lineage>
        <taxon>Eukaryota</taxon>
        <taxon>Metazoa</taxon>
        <taxon>Ecdysozoa</taxon>
        <taxon>Arthropoda</taxon>
        <taxon>Hexapoda</taxon>
        <taxon>Insecta</taxon>
        <taxon>Pterygota</taxon>
        <taxon>Neoptera</taxon>
        <taxon>Endopterygota</taxon>
        <taxon>Coleoptera</taxon>
        <taxon>Polyphaga</taxon>
        <taxon>Scarabaeiformia</taxon>
        <taxon>Scarabaeidae</taxon>
        <taxon>Rutelinae</taxon>
        <taxon>Popillia</taxon>
    </lineage>
</organism>
<evidence type="ECO:0000313" key="2">
    <source>
        <dbReference type="Proteomes" id="UP001458880"/>
    </source>
</evidence>
<keyword evidence="2" id="KW-1185">Reference proteome</keyword>
<name>A0AAW1MP51_POPJA</name>
<proteinExistence type="predicted"/>
<dbReference type="EMBL" id="JASPKY010000031">
    <property type="protein sequence ID" value="KAK9747361.1"/>
    <property type="molecule type" value="Genomic_DNA"/>
</dbReference>
<protein>
    <submittedName>
        <fullName evidence="1">Uncharacterized protein</fullName>
    </submittedName>
</protein>